<dbReference type="InterPro" id="IPR005097">
    <property type="entry name" value="Sacchrp_dh_NADP-bd"/>
</dbReference>
<keyword evidence="3" id="KW-1185">Reference proteome</keyword>
<dbReference type="PANTHER" id="PTHR43796:SF2">
    <property type="entry name" value="CARBOXYNORSPERMIDINE SYNTHASE"/>
    <property type="match status" value="1"/>
</dbReference>
<dbReference type="PANTHER" id="PTHR43796">
    <property type="entry name" value="CARBOXYNORSPERMIDINE SYNTHASE"/>
    <property type="match status" value="1"/>
</dbReference>
<evidence type="ECO:0000313" key="2">
    <source>
        <dbReference type="EMBL" id="GAC43842.1"/>
    </source>
</evidence>
<feature type="domain" description="Saccharopine dehydrogenase NADP binding" evidence="1">
    <location>
        <begin position="6"/>
        <end position="124"/>
    </location>
</feature>
<protein>
    <recommendedName>
        <fullName evidence="1">Saccharopine dehydrogenase NADP binding domain-containing protein</fullName>
    </recommendedName>
</protein>
<dbReference type="InterPro" id="IPR036291">
    <property type="entry name" value="NAD(P)-bd_dom_sf"/>
</dbReference>
<name>M9LCJ2_PAEPP</name>
<dbReference type="Pfam" id="PF03435">
    <property type="entry name" value="Sacchrp_dh_NADP"/>
    <property type="match status" value="1"/>
</dbReference>
<dbReference type="Proteomes" id="UP000029453">
    <property type="component" value="Unassembled WGS sequence"/>
</dbReference>
<dbReference type="EMBL" id="BALG01000256">
    <property type="protein sequence ID" value="GAC43842.1"/>
    <property type="molecule type" value="Genomic_DNA"/>
</dbReference>
<sequence length="373" mass="41825">MENNRIGILGASGQVGGGAVETMLAATDCPVVLGGRNLEKLREQYQHAEARIDFMYVDVYDSDSLGRFCEKCAIVINCAGPSKQILDRVAAASIRHRAHYVDVSGDEHLYKRLLNRQRDIEEKQLSCIVSAGVYPGLSEIFPAYIAETYFDDIDSLELFFAGNGDFSVNAAYDIVCSIQEDTGLGMAYCKNGETSRIDRPFHRSYRMPSPAGEREAYPILHYEFLAAARAYRFTSALFYNTYEDPSILNKFVMIKALEQYKTEEQKQASARMLVEQFGTYRQQAKEYTMFHLLATGCKSGTPLRLVSTLLYNKDWNTLSGMVAAHAARLVMEDDKRVPGCYVAMEGICPVKMMNLLGEWNVDLTHTFTEVGQG</sequence>
<organism evidence="2 3">
    <name type="scientific">Paenibacillus popilliae ATCC 14706</name>
    <dbReference type="NCBI Taxonomy" id="1212764"/>
    <lineage>
        <taxon>Bacteria</taxon>
        <taxon>Bacillati</taxon>
        <taxon>Bacillota</taxon>
        <taxon>Bacilli</taxon>
        <taxon>Bacillales</taxon>
        <taxon>Paenibacillaceae</taxon>
        <taxon>Paenibacillus</taxon>
    </lineage>
</organism>
<evidence type="ECO:0000313" key="3">
    <source>
        <dbReference type="Proteomes" id="UP000029453"/>
    </source>
</evidence>
<comment type="caution">
    <text evidence="2">The sequence shown here is derived from an EMBL/GenBank/DDBJ whole genome shotgun (WGS) entry which is preliminary data.</text>
</comment>
<dbReference type="Gene3D" id="3.40.50.720">
    <property type="entry name" value="NAD(P)-binding Rossmann-like Domain"/>
    <property type="match status" value="1"/>
</dbReference>
<dbReference type="SUPFAM" id="SSF51735">
    <property type="entry name" value="NAD(P)-binding Rossmann-fold domains"/>
    <property type="match status" value="1"/>
</dbReference>
<dbReference type="OrthoDB" id="1221575at2"/>
<accession>M9LCJ2</accession>
<proteinExistence type="predicted"/>
<dbReference type="Gene3D" id="3.30.360.10">
    <property type="entry name" value="Dihydrodipicolinate Reductase, domain 2"/>
    <property type="match status" value="1"/>
</dbReference>
<gene>
    <name evidence="2" type="ORF">PPOP_3242</name>
</gene>
<evidence type="ECO:0000259" key="1">
    <source>
        <dbReference type="Pfam" id="PF03435"/>
    </source>
</evidence>
<reference evidence="2 3" key="1">
    <citation type="submission" date="2012-10" db="EMBL/GenBank/DDBJ databases">
        <title>Draft Genome Sequence of Paenibacillus popilliae ATCC 14706T.</title>
        <authorList>
            <person name="Iiyama K."/>
            <person name="Mori K."/>
            <person name="Mon H."/>
            <person name="Chieda Y."/>
            <person name="Lee J.M."/>
            <person name="Kusakabe T."/>
            <person name="Tashiro K."/>
            <person name="Asano S."/>
            <person name="Yasunaga-Aoki C."/>
            <person name="Shimizu S."/>
        </authorList>
    </citation>
    <scope>NUCLEOTIDE SEQUENCE [LARGE SCALE GENOMIC DNA]</scope>
    <source>
        <strain evidence="2 3">ATCC 14706</strain>
    </source>
</reference>
<dbReference type="AlphaFoldDB" id="M9LCJ2"/>